<dbReference type="InterPro" id="IPR050297">
    <property type="entry name" value="LipidA_mod_glycosyltrf_83"/>
</dbReference>
<dbReference type="EMBL" id="CP000471">
    <property type="protein sequence ID" value="ABK44466.1"/>
    <property type="molecule type" value="Genomic_DNA"/>
</dbReference>
<evidence type="ECO:0000256" key="3">
    <source>
        <dbReference type="ARBA" id="ARBA00022676"/>
    </source>
</evidence>
<feature type="transmembrane region" description="Helical" evidence="8">
    <location>
        <begin position="129"/>
        <end position="150"/>
    </location>
</feature>
<reference evidence="9 10" key="2">
    <citation type="journal article" date="2012" name="Int. J. Syst. Evol. Microbiol.">
        <title>Magnetococcus marinus gen. nov., sp. nov., a marine, magnetotactic bacterium that represents a novel lineage (Magnetococcaceae fam. nov.; Magnetococcales ord. nov.) at the base of the Alphaproteobacteria.</title>
        <authorList>
            <person name="Bazylinski D.A."/>
            <person name="Williams T.J."/>
            <person name="Lefevre C.T."/>
            <person name="Berg R.J."/>
            <person name="Zhang C.L."/>
            <person name="Bowser S.S."/>
            <person name="Dean A.J."/>
            <person name="Beveridge T.J."/>
        </authorList>
    </citation>
    <scope>NUCLEOTIDE SEQUENCE [LARGE SCALE GENOMIC DNA]</scope>
    <source>
        <strain evidence="10">ATCC BAA-1437 / JCM 17883 / MC-1</strain>
    </source>
</reference>
<keyword evidence="2" id="KW-1003">Cell membrane</keyword>
<evidence type="ECO:0000256" key="6">
    <source>
        <dbReference type="ARBA" id="ARBA00022989"/>
    </source>
</evidence>
<dbReference type="PANTHER" id="PTHR33908">
    <property type="entry name" value="MANNOSYLTRANSFERASE YKCB-RELATED"/>
    <property type="match status" value="1"/>
</dbReference>
<proteinExistence type="predicted"/>
<keyword evidence="10" id="KW-1185">Reference proteome</keyword>
<evidence type="ECO:0000256" key="8">
    <source>
        <dbReference type="SAM" id="Phobius"/>
    </source>
</evidence>
<dbReference type="HOGENOM" id="CLU_583683_0_0_5"/>
<feature type="transmembrane region" description="Helical" evidence="8">
    <location>
        <begin position="285"/>
        <end position="305"/>
    </location>
</feature>
<reference evidence="10" key="1">
    <citation type="journal article" date="2009" name="Appl. Environ. Microbiol.">
        <title>Complete genome sequence of the chemolithoautotrophic marine magnetotactic coccus strain MC-1.</title>
        <authorList>
            <person name="Schubbe S."/>
            <person name="Williams T.J."/>
            <person name="Xie G."/>
            <person name="Kiss H.E."/>
            <person name="Brettin T.S."/>
            <person name="Martinez D."/>
            <person name="Ross C.A."/>
            <person name="Schuler D."/>
            <person name="Cox B.L."/>
            <person name="Nealson K.H."/>
            <person name="Bazylinski D.A."/>
        </authorList>
    </citation>
    <scope>NUCLEOTIDE SEQUENCE [LARGE SCALE GENOMIC DNA]</scope>
    <source>
        <strain evidence="10">ATCC BAA-1437 / JCM 17883 / MC-1</strain>
    </source>
</reference>
<dbReference type="GO" id="GO:0009103">
    <property type="term" value="P:lipopolysaccharide biosynthetic process"/>
    <property type="evidence" value="ECO:0007669"/>
    <property type="project" value="UniProtKB-ARBA"/>
</dbReference>
<dbReference type="GO" id="GO:0005886">
    <property type="term" value="C:plasma membrane"/>
    <property type="evidence" value="ECO:0007669"/>
    <property type="project" value="UniProtKB-SubCell"/>
</dbReference>
<dbReference type="eggNOG" id="COG1807">
    <property type="taxonomic scope" value="Bacteria"/>
</dbReference>
<dbReference type="Proteomes" id="UP000002586">
    <property type="component" value="Chromosome"/>
</dbReference>
<keyword evidence="5 8" id="KW-0812">Transmembrane</keyword>
<keyword evidence="6 8" id="KW-1133">Transmembrane helix</keyword>
<dbReference type="KEGG" id="mgm:Mmc1_1958"/>
<evidence type="ECO:0000256" key="5">
    <source>
        <dbReference type="ARBA" id="ARBA00022692"/>
    </source>
</evidence>
<accession>A0L923</accession>
<comment type="subcellular location">
    <subcellularLocation>
        <location evidence="1">Cell membrane</location>
        <topology evidence="1">Multi-pass membrane protein</topology>
    </subcellularLocation>
</comment>
<organism evidence="9 10">
    <name type="scientific">Magnetococcus marinus (strain ATCC BAA-1437 / JCM 17883 / MC-1)</name>
    <dbReference type="NCBI Taxonomy" id="156889"/>
    <lineage>
        <taxon>Bacteria</taxon>
        <taxon>Pseudomonadati</taxon>
        <taxon>Pseudomonadota</taxon>
        <taxon>Magnetococcia</taxon>
        <taxon>Magnetococcales</taxon>
        <taxon>Magnetococcaceae</taxon>
        <taxon>Magnetococcus</taxon>
    </lineage>
</organism>
<protein>
    <recommendedName>
        <fullName evidence="11">Glycosyltransferase RgtA/B/C/D-like domain-containing protein</fullName>
    </recommendedName>
</protein>
<evidence type="ECO:0008006" key="11">
    <source>
        <dbReference type="Google" id="ProtNLM"/>
    </source>
</evidence>
<dbReference type="AlphaFoldDB" id="A0L923"/>
<evidence type="ECO:0000313" key="10">
    <source>
        <dbReference type="Proteomes" id="UP000002586"/>
    </source>
</evidence>
<keyword evidence="3" id="KW-0328">Glycosyltransferase</keyword>
<feature type="transmembrane region" description="Helical" evidence="8">
    <location>
        <begin position="190"/>
        <end position="209"/>
    </location>
</feature>
<sequence length="468" mass="52808">MQIGWPLLCGFLLIFTVTHLTWRLAGVWAGALAGLMLACNPLILENSMVLGVDLPLTLLMFLTALWGFLGRGGLGNRPADATDHAALFGLLFSLTLILSAMAKLTTIWLIPWAFILLTFDMVQKKNFKFWLWAALSGVALLVLYLGYYAWQTGDPLYRIHSVEVGHNTHPKTYANKSWDQILDRLGLETLLFILTKPSLLIGFLFPWLVVWIVRDEKRDQIFFWLSVSVALLVMFWFGSTSLQIYNPMHLKERYLLPILPGMIMLSAVVLAKISCHSNTLKYRSLWLSALASVAFALFVLLKQMVEVKSHMLLLSGALLVVLALHLLRHRLPQWMIQLAPLPLMVALIVLGSLHVVQHRHEIPSFKHSLALKQQLLAHIPRGHLEAPVTVWSDDRSARALASLGSVYQGLNIVELKHFERKINSLQWVVVNRGNAHAEELSITPEVAKQLQHWPVIEQREGVVLLKAP</sequence>
<evidence type="ECO:0000313" key="9">
    <source>
        <dbReference type="EMBL" id="ABK44466.1"/>
    </source>
</evidence>
<evidence type="ECO:0000256" key="4">
    <source>
        <dbReference type="ARBA" id="ARBA00022679"/>
    </source>
</evidence>
<name>A0L923_MAGMM</name>
<evidence type="ECO:0000256" key="7">
    <source>
        <dbReference type="ARBA" id="ARBA00023136"/>
    </source>
</evidence>
<feature type="transmembrane region" description="Helical" evidence="8">
    <location>
        <begin position="311"/>
        <end position="327"/>
    </location>
</feature>
<keyword evidence="4" id="KW-0808">Transferase</keyword>
<feature type="transmembrane region" description="Helical" evidence="8">
    <location>
        <begin position="221"/>
        <end position="242"/>
    </location>
</feature>
<evidence type="ECO:0000256" key="1">
    <source>
        <dbReference type="ARBA" id="ARBA00004651"/>
    </source>
</evidence>
<dbReference type="STRING" id="156889.Mmc1_1958"/>
<feature type="transmembrane region" description="Helical" evidence="8">
    <location>
        <begin position="254"/>
        <end position="273"/>
    </location>
</feature>
<dbReference type="GO" id="GO:0016763">
    <property type="term" value="F:pentosyltransferase activity"/>
    <property type="evidence" value="ECO:0007669"/>
    <property type="project" value="TreeGrafter"/>
</dbReference>
<dbReference type="PANTHER" id="PTHR33908:SF11">
    <property type="entry name" value="MEMBRANE PROTEIN"/>
    <property type="match status" value="1"/>
</dbReference>
<evidence type="ECO:0000256" key="2">
    <source>
        <dbReference type="ARBA" id="ARBA00022475"/>
    </source>
</evidence>
<feature type="transmembrane region" description="Helical" evidence="8">
    <location>
        <begin position="334"/>
        <end position="356"/>
    </location>
</feature>
<keyword evidence="7 8" id="KW-0472">Membrane</keyword>
<feature type="transmembrane region" description="Helical" evidence="8">
    <location>
        <begin position="47"/>
        <end position="69"/>
    </location>
</feature>
<feature type="transmembrane region" description="Helical" evidence="8">
    <location>
        <begin position="81"/>
        <end position="100"/>
    </location>
</feature>
<gene>
    <name evidence="9" type="ordered locus">Mmc1_1958</name>
</gene>